<protein>
    <submittedName>
        <fullName evidence="1">Uncharacterized protein</fullName>
    </submittedName>
</protein>
<reference evidence="1 2" key="1">
    <citation type="journal article" date="2018" name="Front. Plant Sci.">
        <title>Red Clover (Trifolium pratense) and Zigzag Clover (T. medium) - A Picture of Genomic Similarities and Differences.</title>
        <authorList>
            <person name="Dluhosova J."/>
            <person name="Istvanek J."/>
            <person name="Nedelnik J."/>
            <person name="Repkova J."/>
        </authorList>
    </citation>
    <scope>NUCLEOTIDE SEQUENCE [LARGE SCALE GENOMIC DNA]</scope>
    <source>
        <strain evidence="2">cv. 10/8</strain>
        <tissue evidence="1">Leaf</tissue>
    </source>
</reference>
<sequence length="55" mass="6296">PIECQRRFANSQSLKQWNVVSISWLHQGRTTVCLKHVAMAEHRSGGKSIMPLSKY</sequence>
<feature type="non-terminal residue" evidence="1">
    <location>
        <position position="1"/>
    </location>
</feature>
<name>A0A392V2P2_9FABA</name>
<keyword evidence="2" id="KW-1185">Reference proteome</keyword>
<dbReference type="EMBL" id="LXQA011045585">
    <property type="protein sequence ID" value="MCI82526.1"/>
    <property type="molecule type" value="Genomic_DNA"/>
</dbReference>
<dbReference type="Proteomes" id="UP000265520">
    <property type="component" value="Unassembled WGS sequence"/>
</dbReference>
<accession>A0A392V2P2</accession>
<evidence type="ECO:0000313" key="1">
    <source>
        <dbReference type="EMBL" id="MCI82526.1"/>
    </source>
</evidence>
<organism evidence="1 2">
    <name type="scientific">Trifolium medium</name>
    <dbReference type="NCBI Taxonomy" id="97028"/>
    <lineage>
        <taxon>Eukaryota</taxon>
        <taxon>Viridiplantae</taxon>
        <taxon>Streptophyta</taxon>
        <taxon>Embryophyta</taxon>
        <taxon>Tracheophyta</taxon>
        <taxon>Spermatophyta</taxon>
        <taxon>Magnoliopsida</taxon>
        <taxon>eudicotyledons</taxon>
        <taxon>Gunneridae</taxon>
        <taxon>Pentapetalae</taxon>
        <taxon>rosids</taxon>
        <taxon>fabids</taxon>
        <taxon>Fabales</taxon>
        <taxon>Fabaceae</taxon>
        <taxon>Papilionoideae</taxon>
        <taxon>50 kb inversion clade</taxon>
        <taxon>NPAAA clade</taxon>
        <taxon>Hologalegina</taxon>
        <taxon>IRL clade</taxon>
        <taxon>Trifolieae</taxon>
        <taxon>Trifolium</taxon>
    </lineage>
</organism>
<proteinExistence type="predicted"/>
<comment type="caution">
    <text evidence="1">The sequence shown here is derived from an EMBL/GenBank/DDBJ whole genome shotgun (WGS) entry which is preliminary data.</text>
</comment>
<evidence type="ECO:0000313" key="2">
    <source>
        <dbReference type="Proteomes" id="UP000265520"/>
    </source>
</evidence>
<dbReference type="AlphaFoldDB" id="A0A392V2P2"/>